<feature type="compositionally biased region" description="Polar residues" evidence="1">
    <location>
        <begin position="1201"/>
        <end position="1213"/>
    </location>
</feature>
<feature type="compositionally biased region" description="Polar residues" evidence="1">
    <location>
        <begin position="1029"/>
        <end position="1054"/>
    </location>
</feature>
<evidence type="ECO:0000256" key="1">
    <source>
        <dbReference type="SAM" id="MobiDB-lite"/>
    </source>
</evidence>
<feature type="compositionally biased region" description="Polar residues" evidence="1">
    <location>
        <begin position="1181"/>
        <end position="1192"/>
    </location>
</feature>
<accession>A0A6P6S1G7</accession>
<proteinExistence type="predicted"/>
<evidence type="ECO:0000313" key="2">
    <source>
        <dbReference type="Proteomes" id="UP000515125"/>
    </source>
</evidence>
<dbReference type="GeneID" id="34624007"/>
<feature type="region of interest" description="Disordered" evidence="1">
    <location>
        <begin position="1251"/>
        <end position="1288"/>
    </location>
</feature>
<feature type="region of interest" description="Disordered" evidence="1">
    <location>
        <begin position="679"/>
        <end position="1140"/>
    </location>
</feature>
<feature type="region of interest" description="Disordered" evidence="1">
    <location>
        <begin position="356"/>
        <end position="386"/>
    </location>
</feature>
<dbReference type="Proteomes" id="UP000515125">
    <property type="component" value="Unplaced"/>
</dbReference>
<feature type="compositionally biased region" description="Basic and acidic residues" evidence="1">
    <location>
        <begin position="924"/>
        <end position="941"/>
    </location>
</feature>
<feature type="compositionally biased region" description="Basic and acidic residues" evidence="1">
    <location>
        <begin position="1091"/>
        <end position="1121"/>
    </location>
</feature>
<feature type="compositionally biased region" description="Polar residues" evidence="1">
    <location>
        <begin position="886"/>
        <end position="923"/>
    </location>
</feature>
<reference evidence="3" key="1">
    <citation type="submission" date="2025-08" db="UniProtKB">
        <authorList>
            <consortium name="RefSeq"/>
        </authorList>
    </citation>
    <scope>IDENTIFICATION</scope>
</reference>
<evidence type="ECO:0000313" key="3">
    <source>
        <dbReference type="RefSeq" id="XP_026193958.1"/>
    </source>
</evidence>
<feature type="compositionally biased region" description="Polar residues" evidence="1">
    <location>
        <begin position="1259"/>
        <end position="1269"/>
    </location>
</feature>
<protein>
    <submittedName>
        <fullName evidence="3">Uncharacterized protein LOC34624007</fullName>
    </submittedName>
</protein>
<feature type="compositionally biased region" description="Polar residues" evidence="1">
    <location>
        <begin position="356"/>
        <end position="365"/>
    </location>
</feature>
<feature type="region of interest" description="Disordered" evidence="1">
    <location>
        <begin position="1153"/>
        <end position="1221"/>
    </location>
</feature>
<feature type="compositionally biased region" description="Basic and acidic residues" evidence="1">
    <location>
        <begin position="857"/>
        <end position="870"/>
    </location>
</feature>
<dbReference type="OrthoDB" id="347885at2759"/>
<name>A0A6P6S1G7_9EIME</name>
<feature type="compositionally biased region" description="Polar residues" evidence="1">
    <location>
        <begin position="707"/>
        <end position="720"/>
    </location>
</feature>
<organism evidence="2 3">
    <name type="scientific">Cyclospora cayetanensis</name>
    <dbReference type="NCBI Taxonomy" id="88456"/>
    <lineage>
        <taxon>Eukaryota</taxon>
        <taxon>Sar</taxon>
        <taxon>Alveolata</taxon>
        <taxon>Apicomplexa</taxon>
        <taxon>Conoidasida</taxon>
        <taxon>Coccidia</taxon>
        <taxon>Eucoccidiorida</taxon>
        <taxon>Eimeriorina</taxon>
        <taxon>Eimeriidae</taxon>
        <taxon>Cyclospora</taxon>
    </lineage>
</organism>
<feature type="compositionally biased region" description="Basic and acidic residues" evidence="1">
    <location>
        <begin position="696"/>
        <end position="706"/>
    </location>
</feature>
<sequence length="1564" mass="171934">MAALAMPGSKSKTVGLVPRNCPEPYVMDETSARCMLTHAMPPIRVCPNGVLRDEVCFILALPLATPCPGGYLEQVVNGVKQCVATRVARLRMACWGPQERLEGDICVQRTIHPLIMECLQGSLNQNNQCEIVTAESPKPVCSPGFFESDGFCIRRREVVCDQSSPGIITPEAEGFYHERIVTAPVTPGKTHGSKSFIAHKEGYGSKLHAGLESLREFENENIPWDMVIEVENKLELDPESKDRVAIDRSTYLDVSGRSDGELFLDFPGDMSHLTSYKSSAPMRHDASAEHAFDLQWNPTVEDTELDYNGLSSYFVPKSDVRRRLQRITEQFFDQSASAKQNGTELLKTWDTMTTNANAENSNQTGDALEENPDPKGPPTRAQFGASGFPLGGHPHVDGRAVPAFYRTPLPYLTNDAMAYNIKGGHHHVRQHKHDNRFHHAVTDSRSPLLREAQGLTSDSVTNYSGAVEQALLSGHEQALRDALQRGMGQTINLVDSDATAPHGRTRAEPQIHERSQLAAVARFRSQHKSEGGDYVIYPGKPQGQSSQRGMPYFNNGFTRGIRIAATAELREKQDKLDVHMPEVTQPEDLLTAQSDKRPRHLIRRRLEALDYIPGCWEEDIEMPISWACDANFKLDPVQQVCIRIEYRNPDIICDGQVEGGMCIHVVSVHKPPQWYCPLDPPPAPMEKDDEYTPTPNEKDSALKKTSTDVSSATEGQQTTRLAGGGRGDTSSNNEEKDHAKRDAGFASLDGRGSARTGVAERRNSALKVQTAGGSSMLDGRRAALQSEKTNDEPASAPLVNGSVSSSNSFSNDSSGRTRAPRPPPHRSNNRLERNSNAGDENATLEEHDSTVGISRASRPERSGENIDRSQRGHSGPADIAVAPVRRSNTALEESTNNTSRVGEAQNFRNQQGSRGTRIAQTQHADNRNSVDNFEPRAEDSLNRLPKASEAAESNLPGSMRQRSQPSGAYGHSKASALQSPPRAAESSTDEDAPSQRGVIDTAGIQQRRRPRGFPTLANRRDERNIEPSGETSDAQQSPRQSRGNGRKPTTSSAEDITAEEERSENSRYQAQEPPASGRQPRARGPQLQSQRAREPPRALESEAGEERSMNKNQDDFEESQHQRRQQQRSGRSLAALVAADDEVKVGVNCSGLETEEKTSAATQQAHGSKVVGTKGKDDNLQPESVTKQSAGSIFQGVLKSNDGTSGRLTTTATHDTEDPGDSISTLYSGSVGGPILQYFTKGSVRRDLVGGADGEQALPSPTFQMNQQKGHGRSSHLWLPPSRNDATEADRNKTFNESSRVQRHLPILALYAAVHAQGEESGTQNMVAVGDTEQSKFFGGADQNRFSTQQVHLGGDSQDKHRNLSQSEPVYLRRQERDVKEGIYARAESGAEHREHHRVNRRLSGTKLPFAYFIMGVNQWRHIHDPVHQLKMDTAVARAAEQAASRLSGVLAEPSSPHHPITGVLGRPTTVGPQLYRHDLKDKKKPTTSPLKIRDTDMCYRQERKKPLVECPPGFTANKEGGCYMIVAPTFTCLAGYVYENGECIQHRELATAVTQAVKSRKVK</sequence>
<gene>
    <name evidence="3" type="primary">LOC34624007</name>
</gene>
<feature type="compositionally biased region" description="Basic and acidic residues" evidence="1">
    <location>
        <begin position="733"/>
        <end position="743"/>
    </location>
</feature>
<feature type="compositionally biased region" description="Low complexity" evidence="1">
    <location>
        <begin position="800"/>
        <end position="814"/>
    </location>
</feature>
<keyword evidence="2" id="KW-1185">Reference proteome</keyword>
<dbReference type="RefSeq" id="XP_026193958.1">
    <property type="nucleotide sequence ID" value="XM_026338173.1"/>
</dbReference>